<sequence>MTVSPAAPEGLAPIFAALYGAPEEAVAWMTDLLVAAWTAASEEGEVLGAAGLRPSPAHGAELVGGALFGPHDQAVATALALAARQEGHPVYAFADGGLLSAPALEAAGYREVAAYRLLAGPTPEATVDLPPGLTLRPLAEVRDVATRLDALATYEDRIGHHAVLPQAAADDAGGFDPHLSLIALDAEGRAAGICRAAPEEGYARIDAPGVRRDLRAGPLRAALLLGVCGLARARGLEHVSVESWGDTPEELAADLALGLGVEIENPIYAAG</sequence>
<comment type="caution">
    <text evidence="1">The sequence shown here is derived from an EMBL/GenBank/DDBJ whole genome shotgun (WGS) entry which is preliminary data.</text>
</comment>
<dbReference type="EMBL" id="JBHSEI010000001">
    <property type="protein sequence ID" value="MFC4637519.1"/>
    <property type="molecule type" value="Genomic_DNA"/>
</dbReference>
<proteinExistence type="predicted"/>
<organism evidence="1 2">
    <name type="scientific">Deinococcus hohokamensis</name>
    <dbReference type="NCBI Taxonomy" id="309883"/>
    <lineage>
        <taxon>Bacteria</taxon>
        <taxon>Thermotogati</taxon>
        <taxon>Deinococcota</taxon>
        <taxon>Deinococci</taxon>
        <taxon>Deinococcales</taxon>
        <taxon>Deinococcaceae</taxon>
        <taxon>Deinococcus</taxon>
    </lineage>
</organism>
<dbReference type="SUPFAM" id="SSF55729">
    <property type="entry name" value="Acyl-CoA N-acyltransferases (Nat)"/>
    <property type="match status" value="1"/>
</dbReference>
<name>A0ABV9I7U1_9DEIO</name>
<evidence type="ECO:0000313" key="1">
    <source>
        <dbReference type="EMBL" id="MFC4637519.1"/>
    </source>
</evidence>
<evidence type="ECO:0000313" key="2">
    <source>
        <dbReference type="Proteomes" id="UP001595952"/>
    </source>
</evidence>
<dbReference type="RefSeq" id="WP_380060537.1">
    <property type="nucleotide sequence ID" value="NZ_JBHSEI010000001.1"/>
</dbReference>
<dbReference type="Gene3D" id="3.40.630.30">
    <property type="match status" value="1"/>
</dbReference>
<keyword evidence="2" id="KW-1185">Reference proteome</keyword>
<accession>A0ABV9I7U1</accession>
<gene>
    <name evidence="1" type="ORF">ACFO0D_04095</name>
</gene>
<dbReference type="InterPro" id="IPR016181">
    <property type="entry name" value="Acyl_CoA_acyltransferase"/>
</dbReference>
<reference evidence="2" key="1">
    <citation type="journal article" date="2019" name="Int. J. Syst. Evol. Microbiol.">
        <title>The Global Catalogue of Microorganisms (GCM) 10K type strain sequencing project: providing services to taxonomists for standard genome sequencing and annotation.</title>
        <authorList>
            <consortium name="The Broad Institute Genomics Platform"/>
            <consortium name="The Broad Institute Genome Sequencing Center for Infectious Disease"/>
            <person name="Wu L."/>
            <person name="Ma J."/>
        </authorList>
    </citation>
    <scope>NUCLEOTIDE SEQUENCE [LARGE SCALE GENOMIC DNA]</scope>
    <source>
        <strain evidence="2">CCUG 55995</strain>
    </source>
</reference>
<protein>
    <recommendedName>
        <fullName evidence="3">N-acetyltransferase domain-containing protein</fullName>
    </recommendedName>
</protein>
<dbReference type="Proteomes" id="UP001595952">
    <property type="component" value="Unassembled WGS sequence"/>
</dbReference>
<evidence type="ECO:0008006" key="3">
    <source>
        <dbReference type="Google" id="ProtNLM"/>
    </source>
</evidence>